<dbReference type="InterPro" id="IPR000774">
    <property type="entry name" value="PPIase_FKBP_N"/>
</dbReference>
<evidence type="ECO:0000256" key="5">
    <source>
        <dbReference type="PROSITE-ProRule" id="PRU00277"/>
    </source>
</evidence>
<accession>A0AA37WXN4</accession>
<dbReference type="InterPro" id="IPR036944">
    <property type="entry name" value="PPIase_FKBP_N_sf"/>
</dbReference>
<evidence type="ECO:0000259" key="7">
    <source>
        <dbReference type="PROSITE" id="PS50059"/>
    </source>
</evidence>
<sequence>MSEKYNTVELQASYGVGLQLGEQLAANSFEGISISAVQQGLADAFRGDEMQISEDDLRNAFTVIGERIQKIKQEEAKLAAAEGEAFLAENGKRDEVTVLESGLQYEIITEGQGELPTTDSTVRCHYHGQLTNGEVFDSSVQRGQPAEFPVSGVIAGWTEALQKMPVGSKWKLYVPHNLAYGDRGAGAAIPPFAALVFEVELLDIV</sequence>
<evidence type="ECO:0000256" key="4">
    <source>
        <dbReference type="ARBA" id="ARBA00023235"/>
    </source>
</evidence>
<protein>
    <recommendedName>
        <fullName evidence="6">Peptidyl-prolyl cis-trans isomerase</fullName>
        <ecNumber evidence="6">5.2.1.8</ecNumber>
    </recommendedName>
</protein>
<dbReference type="Pfam" id="PF01346">
    <property type="entry name" value="FKBP_N"/>
    <property type="match status" value="1"/>
</dbReference>
<comment type="similarity">
    <text evidence="2 6">Belongs to the FKBP-type PPIase family.</text>
</comment>
<dbReference type="PANTHER" id="PTHR43811">
    <property type="entry name" value="FKBP-TYPE PEPTIDYL-PROLYL CIS-TRANS ISOMERASE FKPA"/>
    <property type="match status" value="1"/>
</dbReference>
<dbReference type="PROSITE" id="PS50059">
    <property type="entry name" value="FKBP_PPIASE"/>
    <property type="match status" value="1"/>
</dbReference>
<dbReference type="InterPro" id="IPR001179">
    <property type="entry name" value="PPIase_FKBP_dom"/>
</dbReference>
<keyword evidence="4 5" id="KW-0413">Isomerase</keyword>
<dbReference type="FunFam" id="3.10.50.40:FF:000004">
    <property type="entry name" value="Peptidyl-prolyl cis-trans isomerase"/>
    <property type="match status" value="1"/>
</dbReference>
<evidence type="ECO:0000256" key="6">
    <source>
        <dbReference type="RuleBase" id="RU003915"/>
    </source>
</evidence>
<evidence type="ECO:0000256" key="3">
    <source>
        <dbReference type="ARBA" id="ARBA00023110"/>
    </source>
</evidence>
<dbReference type="EC" id="5.2.1.8" evidence="6"/>
<dbReference type="GO" id="GO:0003755">
    <property type="term" value="F:peptidyl-prolyl cis-trans isomerase activity"/>
    <property type="evidence" value="ECO:0007669"/>
    <property type="project" value="UniProtKB-UniRule"/>
</dbReference>
<comment type="catalytic activity">
    <reaction evidence="1 5 6">
        <text>[protein]-peptidylproline (omega=180) = [protein]-peptidylproline (omega=0)</text>
        <dbReference type="Rhea" id="RHEA:16237"/>
        <dbReference type="Rhea" id="RHEA-COMP:10747"/>
        <dbReference type="Rhea" id="RHEA-COMP:10748"/>
        <dbReference type="ChEBI" id="CHEBI:83833"/>
        <dbReference type="ChEBI" id="CHEBI:83834"/>
        <dbReference type="EC" id="5.2.1.8"/>
    </reaction>
</comment>
<gene>
    <name evidence="8" type="primary">fklB_2</name>
    <name evidence="8" type="ORF">GCM10007894_16360</name>
</gene>
<evidence type="ECO:0000313" key="8">
    <source>
        <dbReference type="EMBL" id="GLS83659.1"/>
    </source>
</evidence>
<dbReference type="SUPFAM" id="SSF54534">
    <property type="entry name" value="FKBP-like"/>
    <property type="match status" value="1"/>
</dbReference>
<dbReference type="InterPro" id="IPR046357">
    <property type="entry name" value="PPIase_dom_sf"/>
</dbReference>
<dbReference type="Gene3D" id="1.10.287.460">
    <property type="entry name" value="Peptidyl-prolyl cis-trans isomerase, FKBP-type, N-terminal domain"/>
    <property type="match status" value="1"/>
</dbReference>
<dbReference type="RefSeq" id="WP_095500491.1">
    <property type="nucleotide sequence ID" value="NZ_BSPO01000003.1"/>
</dbReference>
<dbReference type="Gene3D" id="3.10.50.40">
    <property type="match status" value="1"/>
</dbReference>
<name>A0AA37WXN4_9GAMM</name>
<keyword evidence="3 5" id="KW-0697">Rotamase</keyword>
<organism evidence="8 9">
    <name type="scientific">Paraferrimonas haliotis</name>
    <dbReference type="NCBI Taxonomy" id="2013866"/>
    <lineage>
        <taxon>Bacteria</taxon>
        <taxon>Pseudomonadati</taxon>
        <taxon>Pseudomonadota</taxon>
        <taxon>Gammaproteobacteria</taxon>
        <taxon>Alteromonadales</taxon>
        <taxon>Ferrimonadaceae</taxon>
        <taxon>Paraferrimonas</taxon>
    </lineage>
</organism>
<dbReference type="EMBL" id="BSPO01000003">
    <property type="protein sequence ID" value="GLS83659.1"/>
    <property type="molecule type" value="Genomic_DNA"/>
</dbReference>
<dbReference type="Proteomes" id="UP001157439">
    <property type="component" value="Unassembled WGS sequence"/>
</dbReference>
<evidence type="ECO:0000313" key="9">
    <source>
        <dbReference type="Proteomes" id="UP001157439"/>
    </source>
</evidence>
<evidence type="ECO:0000256" key="2">
    <source>
        <dbReference type="ARBA" id="ARBA00006577"/>
    </source>
</evidence>
<dbReference type="AlphaFoldDB" id="A0AA37WXN4"/>
<dbReference type="GO" id="GO:0006457">
    <property type="term" value="P:protein folding"/>
    <property type="evidence" value="ECO:0007669"/>
    <property type="project" value="InterPro"/>
</dbReference>
<reference evidence="8 9" key="1">
    <citation type="journal article" date="2014" name="Int. J. Syst. Evol. Microbiol.">
        <title>Complete genome sequence of Corynebacterium casei LMG S-19264T (=DSM 44701T), isolated from a smear-ripened cheese.</title>
        <authorList>
            <consortium name="US DOE Joint Genome Institute (JGI-PGF)"/>
            <person name="Walter F."/>
            <person name="Albersmeier A."/>
            <person name="Kalinowski J."/>
            <person name="Ruckert C."/>
        </authorList>
    </citation>
    <scope>NUCLEOTIDE SEQUENCE [LARGE SCALE GENOMIC DNA]</scope>
    <source>
        <strain evidence="8 9">NBRC 112785</strain>
    </source>
</reference>
<feature type="domain" description="PPIase FKBP-type" evidence="7">
    <location>
        <begin position="119"/>
        <end position="205"/>
    </location>
</feature>
<keyword evidence="9" id="KW-1185">Reference proteome</keyword>
<dbReference type="PANTHER" id="PTHR43811:SF23">
    <property type="entry name" value="FKBP-TYPE 22 KDA PEPTIDYL-PROLYL CIS-TRANS ISOMERASE"/>
    <property type="match status" value="1"/>
</dbReference>
<proteinExistence type="inferred from homology"/>
<comment type="caution">
    <text evidence="8">The sequence shown here is derived from an EMBL/GenBank/DDBJ whole genome shotgun (WGS) entry which is preliminary data.</text>
</comment>
<evidence type="ECO:0000256" key="1">
    <source>
        <dbReference type="ARBA" id="ARBA00000971"/>
    </source>
</evidence>
<dbReference type="NCBIfam" id="NF008602">
    <property type="entry name" value="PRK11570.1"/>
    <property type="match status" value="1"/>
</dbReference>
<dbReference type="Pfam" id="PF00254">
    <property type="entry name" value="FKBP_C"/>
    <property type="match status" value="1"/>
</dbReference>